<keyword evidence="6" id="KW-0963">Cytoplasm</keyword>
<dbReference type="RefSeq" id="WP_106736484.1">
    <property type="nucleotide sequence ID" value="NZ_CP027657.1"/>
</dbReference>
<dbReference type="GO" id="GO:0045454">
    <property type="term" value="P:cell redox homeostasis"/>
    <property type="evidence" value="ECO:0007669"/>
    <property type="project" value="InterPro"/>
</dbReference>
<dbReference type="Pfam" id="PF00462">
    <property type="entry name" value="Glutaredoxin"/>
    <property type="match status" value="1"/>
</dbReference>
<gene>
    <name evidence="8" type="primary">grxC</name>
    <name evidence="8" type="ORF">C7A17_02270</name>
</gene>
<evidence type="ECO:0000313" key="9">
    <source>
        <dbReference type="Proteomes" id="UP000238327"/>
    </source>
</evidence>
<accession>A0A2R3QIT5</accession>
<keyword evidence="3 6" id="KW-0249">Electron transport</keyword>
<reference evidence="8 9" key="1">
    <citation type="submission" date="2018-03" db="EMBL/GenBank/DDBJ databases">
        <title>Complete genome sequence and methylome analysis of Pseudomonas mendocina NEB 698.</title>
        <authorList>
            <person name="Morgan R.D."/>
        </authorList>
    </citation>
    <scope>NUCLEOTIDE SEQUENCE [LARGE SCALE GENOMIC DNA]</scope>
    <source>
        <strain evidence="8 9">NEB698</strain>
    </source>
</reference>
<proteinExistence type="inferred from homology"/>
<evidence type="ECO:0000256" key="2">
    <source>
        <dbReference type="ARBA" id="ARBA00022448"/>
    </source>
</evidence>
<evidence type="ECO:0000259" key="7">
    <source>
        <dbReference type="Pfam" id="PF00462"/>
    </source>
</evidence>
<dbReference type="EMBL" id="CP027657">
    <property type="protein sequence ID" value="AVO51637.1"/>
    <property type="molecule type" value="Genomic_DNA"/>
</dbReference>
<dbReference type="CDD" id="cd03418">
    <property type="entry name" value="GRX_GRXb_1_3_like"/>
    <property type="match status" value="1"/>
</dbReference>
<dbReference type="NCBIfam" id="TIGR02181">
    <property type="entry name" value="GRX_bact"/>
    <property type="match status" value="1"/>
</dbReference>
<keyword evidence="5 6" id="KW-0676">Redox-active center</keyword>
<dbReference type="OrthoDB" id="9814618at2"/>
<dbReference type="GO" id="GO:0015038">
    <property type="term" value="F:glutathione disulfide oxidoreductase activity"/>
    <property type="evidence" value="ECO:0007669"/>
    <property type="project" value="UniProtKB-UniRule"/>
</dbReference>
<dbReference type="InterPro" id="IPR036249">
    <property type="entry name" value="Thioredoxin-like_sf"/>
</dbReference>
<dbReference type="InterPro" id="IPR014025">
    <property type="entry name" value="Glutaredoxin_subgr"/>
</dbReference>
<dbReference type="InterPro" id="IPR011900">
    <property type="entry name" value="GRX_bact"/>
</dbReference>
<keyword evidence="4" id="KW-1015">Disulfide bond</keyword>
<dbReference type="SUPFAM" id="SSF52833">
    <property type="entry name" value="Thioredoxin-like"/>
    <property type="match status" value="1"/>
</dbReference>
<organism evidence="8 9">
    <name type="scientific">Ectopseudomonas mendocina</name>
    <name type="common">Pseudomonas mendocina</name>
    <dbReference type="NCBI Taxonomy" id="300"/>
    <lineage>
        <taxon>Bacteria</taxon>
        <taxon>Pseudomonadati</taxon>
        <taxon>Pseudomonadota</taxon>
        <taxon>Gammaproteobacteria</taxon>
        <taxon>Pseudomonadales</taxon>
        <taxon>Pseudomonadaceae</taxon>
        <taxon>Ectopseudomonas</taxon>
    </lineage>
</organism>
<comment type="similarity">
    <text evidence="1 6">Belongs to the glutaredoxin family.</text>
</comment>
<evidence type="ECO:0000313" key="8">
    <source>
        <dbReference type="EMBL" id="AVO51637.1"/>
    </source>
</evidence>
<protein>
    <recommendedName>
        <fullName evidence="6">Glutaredoxin</fullName>
    </recommendedName>
</protein>
<evidence type="ECO:0000256" key="6">
    <source>
        <dbReference type="RuleBase" id="RU364065"/>
    </source>
</evidence>
<dbReference type="InterPro" id="IPR051548">
    <property type="entry name" value="Grx-like_ET"/>
</dbReference>
<feature type="domain" description="Glutaredoxin" evidence="7">
    <location>
        <begin position="4"/>
        <end position="63"/>
    </location>
</feature>
<dbReference type="InterPro" id="IPR011767">
    <property type="entry name" value="GLR_AS"/>
</dbReference>
<name>A0A2R3QIT5_ECTME</name>
<dbReference type="AlphaFoldDB" id="A0A2R3QIT5"/>
<evidence type="ECO:0000256" key="4">
    <source>
        <dbReference type="ARBA" id="ARBA00023157"/>
    </source>
</evidence>
<dbReference type="PROSITE" id="PS00195">
    <property type="entry name" value="GLUTAREDOXIN_1"/>
    <property type="match status" value="1"/>
</dbReference>
<keyword evidence="2 6" id="KW-0813">Transport</keyword>
<dbReference type="PANTHER" id="PTHR34386">
    <property type="entry name" value="GLUTAREDOXIN"/>
    <property type="match status" value="1"/>
</dbReference>
<evidence type="ECO:0000256" key="3">
    <source>
        <dbReference type="ARBA" id="ARBA00022982"/>
    </source>
</evidence>
<dbReference type="STRING" id="1001585.MDS_1587"/>
<dbReference type="PRINTS" id="PR00160">
    <property type="entry name" value="GLUTAREDOXIN"/>
</dbReference>
<sequence length="84" mass="9247">MQAVTLYTTGHCPYCVNAKVLLTRKGVAFEEIDVGSSPQRLAEMLQRSNRRSVPQIFIGERHVGGFDDLAALERGGELDTLLQA</sequence>
<dbReference type="InterPro" id="IPR002109">
    <property type="entry name" value="Glutaredoxin"/>
</dbReference>
<dbReference type="GO" id="GO:0009055">
    <property type="term" value="F:electron transfer activity"/>
    <property type="evidence" value="ECO:0007669"/>
    <property type="project" value="TreeGrafter"/>
</dbReference>
<dbReference type="Gene3D" id="3.40.30.10">
    <property type="entry name" value="Glutaredoxin"/>
    <property type="match status" value="1"/>
</dbReference>
<evidence type="ECO:0000256" key="5">
    <source>
        <dbReference type="ARBA" id="ARBA00023284"/>
    </source>
</evidence>
<dbReference type="PANTHER" id="PTHR34386:SF1">
    <property type="entry name" value="GLUTAREDOXIN-LIKE PROTEIN NRDH"/>
    <property type="match status" value="1"/>
</dbReference>
<dbReference type="Proteomes" id="UP000238327">
    <property type="component" value="Chromosome"/>
</dbReference>
<dbReference type="PROSITE" id="PS51354">
    <property type="entry name" value="GLUTAREDOXIN_2"/>
    <property type="match status" value="1"/>
</dbReference>
<evidence type="ECO:0000256" key="1">
    <source>
        <dbReference type="ARBA" id="ARBA00007787"/>
    </source>
</evidence>
<comment type="function">
    <text evidence="6">Has a glutathione-disulfide oxidoreductase activity in the presence of NADPH and glutathione reductase. Reduces low molecular weight disulfides and proteins.</text>
</comment>